<name>A0ABP8WH77_9MICO</name>
<dbReference type="InterPro" id="IPR051908">
    <property type="entry name" value="Ribosomal_N-acetyltransferase"/>
</dbReference>
<dbReference type="PANTHER" id="PTHR43441">
    <property type="entry name" value="RIBOSOMAL-PROTEIN-SERINE ACETYLTRANSFERASE"/>
    <property type="match status" value="1"/>
</dbReference>
<organism evidence="2 3">
    <name type="scientific">Promicromonospora umidemergens</name>
    <dbReference type="NCBI Taxonomy" id="629679"/>
    <lineage>
        <taxon>Bacteria</taxon>
        <taxon>Bacillati</taxon>
        <taxon>Actinomycetota</taxon>
        <taxon>Actinomycetes</taxon>
        <taxon>Micrococcales</taxon>
        <taxon>Promicromonosporaceae</taxon>
        <taxon>Promicromonospora</taxon>
    </lineage>
</organism>
<dbReference type="InterPro" id="IPR016181">
    <property type="entry name" value="Acyl_CoA_acyltransferase"/>
</dbReference>
<dbReference type="RefSeq" id="WP_253871020.1">
    <property type="nucleotide sequence ID" value="NZ_BAABHM010000004.1"/>
</dbReference>
<dbReference type="SUPFAM" id="SSF55729">
    <property type="entry name" value="Acyl-CoA N-acyltransferases (Nat)"/>
    <property type="match status" value="1"/>
</dbReference>
<dbReference type="InterPro" id="IPR000182">
    <property type="entry name" value="GNAT_dom"/>
</dbReference>
<comment type="caution">
    <text evidence="2">The sequence shown here is derived from an EMBL/GenBank/DDBJ whole genome shotgun (WGS) entry which is preliminary data.</text>
</comment>
<dbReference type="Gene3D" id="3.40.630.30">
    <property type="match status" value="1"/>
</dbReference>
<protein>
    <submittedName>
        <fullName evidence="2">GNAT family N-acetyltransferase</fullName>
    </submittedName>
</protein>
<dbReference type="Proteomes" id="UP001500843">
    <property type="component" value="Unassembled WGS sequence"/>
</dbReference>
<dbReference type="CDD" id="cd04301">
    <property type="entry name" value="NAT_SF"/>
    <property type="match status" value="1"/>
</dbReference>
<proteinExistence type="predicted"/>
<dbReference type="PROSITE" id="PS51186">
    <property type="entry name" value="GNAT"/>
    <property type="match status" value="1"/>
</dbReference>
<dbReference type="Pfam" id="PF13302">
    <property type="entry name" value="Acetyltransf_3"/>
    <property type="match status" value="1"/>
</dbReference>
<evidence type="ECO:0000259" key="1">
    <source>
        <dbReference type="PROSITE" id="PS51186"/>
    </source>
</evidence>
<reference evidence="3" key="1">
    <citation type="journal article" date="2019" name="Int. J. Syst. Evol. Microbiol.">
        <title>The Global Catalogue of Microorganisms (GCM) 10K type strain sequencing project: providing services to taxonomists for standard genome sequencing and annotation.</title>
        <authorList>
            <consortium name="The Broad Institute Genomics Platform"/>
            <consortium name="The Broad Institute Genome Sequencing Center for Infectious Disease"/>
            <person name="Wu L."/>
            <person name="Ma J."/>
        </authorList>
    </citation>
    <scope>NUCLEOTIDE SEQUENCE [LARGE SCALE GENOMIC DNA]</scope>
    <source>
        <strain evidence="3">JCM 17975</strain>
    </source>
</reference>
<evidence type="ECO:0000313" key="2">
    <source>
        <dbReference type="EMBL" id="GAA4689738.1"/>
    </source>
</evidence>
<keyword evidence="3" id="KW-1185">Reference proteome</keyword>
<dbReference type="EMBL" id="BAABHM010000004">
    <property type="protein sequence ID" value="GAA4689738.1"/>
    <property type="molecule type" value="Genomic_DNA"/>
</dbReference>
<feature type="domain" description="N-acetyltransferase" evidence="1">
    <location>
        <begin position="28"/>
        <end position="191"/>
    </location>
</feature>
<gene>
    <name evidence="2" type="ORF">GCM10023198_05420</name>
</gene>
<accession>A0ABP8WH77</accession>
<sequence>MAELVPHTVAPGTLAGLPQPTFPLGEGVELRAWADGDATAVMSAYADPDIQRWHVRGIDSIDEARETITAWRRAWVQERRLEWAVAETDGAVLGRLALKDLVLFDGIAEIAYWTVPAARGRGLAPRALAAASGWAFDVGFRRLELEHSTQNPASCRVAEKAGFPWEGTRQRSALHADGHHDMHVHTRLTPSASA</sequence>
<dbReference type="PANTHER" id="PTHR43441:SF10">
    <property type="entry name" value="ACETYLTRANSFERASE"/>
    <property type="match status" value="1"/>
</dbReference>
<evidence type="ECO:0000313" key="3">
    <source>
        <dbReference type="Proteomes" id="UP001500843"/>
    </source>
</evidence>